<sequence>MVELYTDRLVIRTIKKEDWANVFAINSDPSVLKYIREFTSEEDIKTTFEQRLLPWDFQSGKWLTLVIETVDTHEFVGLTGFIRDCEIMNRAEVGYLITPSKQGFGYGTESLKAVIDWGIFQFNIEKFIGHCAVKNNASAQVMRKCGFIEEGLLRENHRIGDVKIDEHVFGLLQSDIRS</sequence>
<dbReference type="RefSeq" id="WP_248955940.1">
    <property type="nucleotide sequence ID" value="NZ_JAKIKU010000006.1"/>
</dbReference>
<dbReference type="EMBL" id="JAKIKU010000006">
    <property type="protein sequence ID" value="MCL1046162.1"/>
    <property type="molecule type" value="Genomic_DNA"/>
</dbReference>
<reference evidence="2 3" key="1">
    <citation type="submission" date="2022-01" db="EMBL/GenBank/DDBJ databases">
        <title>Whole genome-based taxonomy of the Shewanellaceae.</title>
        <authorList>
            <person name="Martin-Rodriguez A.J."/>
        </authorList>
    </citation>
    <scope>NUCLEOTIDE SEQUENCE [LARGE SCALE GENOMIC DNA]</scope>
    <source>
        <strain evidence="2 3">DSM 24955</strain>
    </source>
</reference>
<dbReference type="PROSITE" id="PS51186">
    <property type="entry name" value="GNAT"/>
    <property type="match status" value="1"/>
</dbReference>
<proteinExistence type="predicted"/>
<name>A0ABT0KQQ4_9GAMM</name>
<comment type="caution">
    <text evidence="2">The sequence shown here is derived from an EMBL/GenBank/DDBJ whole genome shotgun (WGS) entry which is preliminary data.</text>
</comment>
<accession>A0ABT0KQQ4</accession>
<evidence type="ECO:0000313" key="2">
    <source>
        <dbReference type="EMBL" id="MCL1046162.1"/>
    </source>
</evidence>
<feature type="domain" description="N-acetyltransferase" evidence="1">
    <location>
        <begin position="9"/>
        <end position="165"/>
    </location>
</feature>
<protein>
    <submittedName>
        <fullName evidence="2">GNAT family N-acetyltransferase</fullName>
    </submittedName>
</protein>
<dbReference type="PANTHER" id="PTHR43792">
    <property type="entry name" value="GNAT FAMILY, PUTATIVE (AFU_ORTHOLOGUE AFUA_3G00765)-RELATED-RELATED"/>
    <property type="match status" value="1"/>
</dbReference>
<dbReference type="InterPro" id="IPR000182">
    <property type="entry name" value="GNAT_dom"/>
</dbReference>
<organism evidence="2 3">
    <name type="scientific">Shewanella electrodiphila</name>
    <dbReference type="NCBI Taxonomy" id="934143"/>
    <lineage>
        <taxon>Bacteria</taxon>
        <taxon>Pseudomonadati</taxon>
        <taxon>Pseudomonadota</taxon>
        <taxon>Gammaproteobacteria</taxon>
        <taxon>Alteromonadales</taxon>
        <taxon>Shewanellaceae</taxon>
        <taxon>Shewanella</taxon>
    </lineage>
</organism>
<dbReference type="InterPro" id="IPR051531">
    <property type="entry name" value="N-acetyltransferase"/>
</dbReference>
<evidence type="ECO:0000313" key="3">
    <source>
        <dbReference type="Proteomes" id="UP001202134"/>
    </source>
</evidence>
<dbReference type="Gene3D" id="3.40.630.30">
    <property type="match status" value="1"/>
</dbReference>
<dbReference type="Pfam" id="PF13302">
    <property type="entry name" value="Acetyltransf_3"/>
    <property type="match status" value="1"/>
</dbReference>
<gene>
    <name evidence="2" type="ORF">L2737_12600</name>
</gene>
<dbReference type="Proteomes" id="UP001202134">
    <property type="component" value="Unassembled WGS sequence"/>
</dbReference>
<dbReference type="SUPFAM" id="SSF55729">
    <property type="entry name" value="Acyl-CoA N-acyltransferases (Nat)"/>
    <property type="match status" value="1"/>
</dbReference>
<dbReference type="InterPro" id="IPR016181">
    <property type="entry name" value="Acyl_CoA_acyltransferase"/>
</dbReference>
<evidence type="ECO:0000259" key="1">
    <source>
        <dbReference type="PROSITE" id="PS51186"/>
    </source>
</evidence>
<keyword evidence="3" id="KW-1185">Reference proteome</keyword>
<dbReference type="PANTHER" id="PTHR43792:SF1">
    <property type="entry name" value="N-ACETYLTRANSFERASE DOMAIN-CONTAINING PROTEIN"/>
    <property type="match status" value="1"/>
</dbReference>